<keyword evidence="1" id="KW-1133">Transmembrane helix</keyword>
<dbReference type="OrthoDB" id="2329326at2"/>
<feature type="transmembrane region" description="Helical" evidence="1">
    <location>
        <begin position="229"/>
        <end position="249"/>
    </location>
</feature>
<evidence type="ECO:0000256" key="1">
    <source>
        <dbReference type="SAM" id="Phobius"/>
    </source>
</evidence>
<proteinExistence type="predicted"/>
<feature type="transmembrane region" description="Helical" evidence="1">
    <location>
        <begin position="81"/>
        <end position="104"/>
    </location>
</feature>
<feature type="transmembrane region" description="Helical" evidence="1">
    <location>
        <begin position="188"/>
        <end position="209"/>
    </location>
</feature>
<keyword evidence="3" id="KW-1185">Reference proteome</keyword>
<accession>A0A2A5RK36</accession>
<dbReference type="EMBL" id="JXJU01000008">
    <property type="protein sequence ID" value="PCR99534.1"/>
    <property type="molecule type" value="Genomic_DNA"/>
</dbReference>
<organism evidence="2 3">
    <name type="scientific">Lactococcus fujiensis JCM 16395</name>
    <dbReference type="NCBI Taxonomy" id="1291764"/>
    <lineage>
        <taxon>Bacteria</taxon>
        <taxon>Bacillati</taxon>
        <taxon>Bacillota</taxon>
        <taxon>Bacilli</taxon>
        <taxon>Lactobacillales</taxon>
        <taxon>Streptococcaceae</taxon>
        <taxon>Lactococcus</taxon>
    </lineage>
</organism>
<feature type="transmembrane region" description="Helical" evidence="1">
    <location>
        <begin position="116"/>
        <end position="142"/>
    </location>
</feature>
<dbReference type="Proteomes" id="UP000218181">
    <property type="component" value="Unassembled WGS sequence"/>
</dbReference>
<keyword evidence="1" id="KW-0472">Membrane</keyword>
<evidence type="ECO:0000313" key="2">
    <source>
        <dbReference type="EMBL" id="PCR99534.1"/>
    </source>
</evidence>
<reference evidence="2 3" key="1">
    <citation type="submission" date="2014-12" db="EMBL/GenBank/DDBJ databases">
        <title>Draft genome sequences of 10 type strains of Lactococcus.</title>
        <authorList>
            <person name="Sun Z."/>
            <person name="Zhong Z."/>
            <person name="Liu W."/>
            <person name="Zhang W."/>
            <person name="Zhang H."/>
        </authorList>
    </citation>
    <scope>NUCLEOTIDE SEQUENCE [LARGE SCALE GENOMIC DNA]</scope>
    <source>
        <strain evidence="2 3">JCM 16395</strain>
    </source>
</reference>
<feature type="transmembrane region" description="Helical" evidence="1">
    <location>
        <begin position="48"/>
        <end position="69"/>
    </location>
</feature>
<feature type="transmembrane region" description="Helical" evidence="1">
    <location>
        <begin position="320"/>
        <end position="338"/>
    </location>
</feature>
<name>A0A2A5RK36_9LACT</name>
<comment type="caution">
    <text evidence="2">The sequence shown here is derived from an EMBL/GenBank/DDBJ whole genome shotgun (WGS) entry which is preliminary data.</text>
</comment>
<dbReference type="AlphaFoldDB" id="A0A2A5RK36"/>
<feature type="transmembrane region" description="Helical" evidence="1">
    <location>
        <begin position="154"/>
        <end position="176"/>
    </location>
</feature>
<dbReference type="STRING" id="1291764.GCA_001311235_01686"/>
<evidence type="ECO:0000313" key="3">
    <source>
        <dbReference type="Proteomes" id="UP000218181"/>
    </source>
</evidence>
<keyword evidence="1" id="KW-0812">Transmembrane</keyword>
<sequence length="394" mass="44835">MEKIKLPKELYEKLELDETNQIEVTEISNDSFKIRSIRQTKAEGAAKWFLVPTFVASILFIVALVTLGINHVIPLSGNKSIATGIIVISNAIGMLSFIISYLLRRKELYHQMTSKVYWRTFLTVIISVFLIVTLALSAFFWFINQIFHGVAFDLTTAVVIYSIFTGIINYILLFVVDVFEISMLVNMLIMVSIGGVISSMASNGNQYWWQRNFSILGTSNSNASFQFNLTLILSAALMIGLFDYLFVAIRNKFGQHWRHIILQLLLSLAAGSIGMVGLIPNNGQGLAHIAHDVFAQLIVLFMGLAILGIRWFLPHVEKTIYYISYAIVGFLALSYYLWHFVHYFTLTAFEILSFSLSFAWIMLLINTLLQMVWNIKKVYQVELIDEKNEKTTSE</sequence>
<gene>
    <name evidence="2" type="ORF">RT41_GL001910</name>
</gene>
<protein>
    <submittedName>
        <fullName evidence="2">ABC transporter permease</fullName>
    </submittedName>
</protein>
<feature type="transmembrane region" description="Helical" evidence="1">
    <location>
        <begin position="261"/>
        <end position="281"/>
    </location>
</feature>
<dbReference type="RefSeq" id="WP_096818538.1">
    <property type="nucleotide sequence ID" value="NZ_JXJU01000008.1"/>
</dbReference>
<feature type="transmembrane region" description="Helical" evidence="1">
    <location>
        <begin position="293"/>
        <end position="313"/>
    </location>
</feature>
<feature type="transmembrane region" description="Helical" evidence="1">
    <location>
        <begin position="344"/>
        <end position="369"/>
    </location>
</feature>